<keyword evidence="3" id="KW-0676">Redox-active center</keyword>
<sequence>MKKIIVFLVIVIALFAGIAFATKVQQEKKAEGNPYNKDSLNSETIALLDDENYSNIILPEELKEKIDNGEDVTVYFYSPTCGHCREATPVVKPLADELGIDLFQYNVLEFEQGWDDYNINSTPTIIQFNDGKETARIEGNRGEGTFKAWFKENSL</sequence>
<dbReference type="Pfam" id="PF00085">
    <property type="entry name" value="Thioredoxin"/>
    <property type="match status" value="1"/>
</dbReference>
<evidence type="ECO:0000313" key="9">
    <source>
        <dbReference type="Proteomes" id="UP000570010"/>
    </source>
</evidence>
<accession>A0A6B3VSP2</accession>
<reference evidence="7 8" key="1">
    <citation type="submission" date="2020-02" db="EMBL/GenBank/DDBJ databases">
        <title>Bacillus aquiflavi sp. nov., isolated from yellow water of strong flavor Chinese baijiu in Yibin region of China.</title>
        <authorList>
            <person name="Xie J."/>
        </authorList>
    </citation>
    <scope>NUCLEOTIDE SEQUENCE [LARGE SCALE GENOMIC DNA]</scope>
    <source>
        <strain evidence="7 8">3H-10</strain>
    </source>
</reference>
<dbReference type="CDD" id="cd02947">
    <property type="entry name" value="TRX_family"/>
    <property type="match status" value="1"/>
</dbReference>
<evidence type="ECO:0000256" key="3">
    <source>
        <dbReference type="ARBA" id="ARBA00023284"/>
    </source>
</evidence>
<dbReference type="Proteomes" id="UP000570010">
    <property type="component" value="Unassembled WGS sequence"/>
</dbReference>
<dbReference type="GO" id="GO:0015035">
    <property type="term" value="F:protein-disulfide reductase activity"/>
    <property type="evidence" value="ECO:0007669"/>
    <property type="project" value="TreeGrafter"/>
</dbReference>
<dbReference type="InterPro" id="IPR013766">
    <property type="entry name" value="Thioredoxin_domain"/>
</dbReference>
<dbReference type="PANTHER" id="PTHR45663:SF11">
    <property type="entry name" value="GEO12009P1"/>
    <property type="match status" value="1"/>
</dbReference>
<dbReference type="EMBL" id="JAAIWN010000001">
    <property type="protein sequence ID" value="NEY79982.1"/>
    <property type="molecule type" value="Genomic_DNA"/>
</dbReference>
<name>A0A6B3VSP2_9BACI</name>
<comment type="caution">
    <text evidence="7">The sequence shown here is derived from an EMBL/GenBank/DDBJ whole genome shotgun (WGS) entry which is preliminary data.</text>
</comment>
<keyword evidence="4" id="KW-0732">Signal</keyword>
<dbReference type="PROSITE" id="PS51352">
    <property type="entry name" value="THIOREDOXIN_2"/>
    <property type="match status" value="1"/>
</dbReference>
<feature type="chain" id="PRO_5033533066" evidence="4">
    <location>
        <begin position="22"/>
        <end position="155"/>
    </location>
</feature>
<dbReference type="AlphaFoldDB" id="A0A6B3VSP2"/>
<dbReference type="Gene3D" id="3.40.30.10">
    <property type="entry name" value="Glutaredoxin"/>
    <property type="match status" value="1"/>
</dbReference>
<evidence type="ECO:0000313" key="6">
    <source>
        <dbReference type="EMBL" id="MBA4535606.1"/>
    </source>
</evidence>
<gene>
    <name evidence="7" type="ORF">G4D64_00290</name>
    <name evidence="6" type="ORF">H1Z61_00290</name>
</gene>
<evidence type="ECO:0000256" key="4">
    <source>
        <dbReference type="SAM" id="SignalP"/>
    </source>
</evidence>
<comment type="similarity">
    <text evidence="1">Belongs to the thioredoxin family.</text>
</comment>
<keyword evidence="2" id="KW-1015">Disulfide bond</keyword>
<feature type="signal peptide" evidence="4">
    <location>
        <begin position="1"/>
        <end position="21"/>
    </location>
</feature>
<dbReference type="SUPFAM" id="SSF52833">
    <property type="entry name" value="Thioredoxin-like"/>
    <property type="match status" value="1"/>
</dbReference>
<dbReference type="InterPro" id="IPR036249">
    <property type="entry name" value="Thioredoxin-like_sf"/>
</dbReference>
<dbReference type="RefSeq" id="WP_163238900.1">
    <property type="nucleotide sequence ID" value="NZ_CP082780.1"/>
</dbReference>
<evidence type="ECO:0000313" key="7">
    <source>
        <dbReference type="EMBL" id="NEY79982.1"/>
    </source>
</evidence>
<dbReference type="Proteomes" id="UP000472971">
    <property type="component" value="Unassembled WGS sequence"/>
</dbReference>
<evidence type="ECO:0000256" key="1">
    <source>
        <dbReference type="ARBA" id="ARBA00008987"/>
    </source>
</evidence>
<proteinExistence type="inferred from homology"/>
<evidence type="ECO:0000259" key="5">
    <source>
        <dbReference type="PROSITE" id="PS51352"/>
    </source>
</evidence>
<keyword evidence="8" id="KW-1185">Reference proteome</keyword>
<reference evidence="6 9" key="2">
    <citation type="submission" date="2020-07" db="EMBL/GenBank/DDBJ databases">
        <authorList>
            <person name="Feng H."/>
        </authorList>
    </citation>
    <scope>NUCLEOTIDE SEQUENCE [LARGE SCALE GENOMIC DNA]</scope>
    <source>
        <strain evidence="9">s-12</strain>
        <strain evidence="6">S-12</strain>
    </source>
</reference>
<dbReference type="GO" id="GO:0005737">
    <property type="term" value="C:cytoplasm"/>
    <property type="evidence" value="ECO:0007669"/>
    <property type="project" value="TreeGrafter"/>
</dbReference>
<organism evidence="7 8">
    <name type="scientific">Bacillus aquiflavi</name>
    <dbReference type="NCBI Taxonomy" id="2672567"/>
    <lineage>
        <taxon>Bacteria</taxon>
        <taxon>Bacillati</taxon>
        <taxon>Bacillota</taxon>
        <taxon>Bacilli</taxon>
        <taxon>Bacillales</taxon>
        <taxon>Bacillaceae</taxon>
        <taxon>Bacillus</taxon>
    </lineage>
</organism>
<evidence type="ECO:0000256" key="2">
    <source>
        <dbReference type="ARBA" id="ARBA00023157"/>
    </source>
</evidence>
<dbReference type="EMBL" id="JACEIO010000001">
    <property type="protein sequence ID" value="MBA4535606.1"/>
    <property type="molecule type" value="Genomic_DNA"/>
</dbReference>
<evidence type="ECO:0000313" key="8">
    <source>
        <dbReference type="Proteomes" id="UP000472971"/>
    </source>
</evidence>
<dbReference type="PANTHER" id="PTHR45663">
    <property type="entry name" value="GEO12009P1"/>
    <property type="match status" value="1"/>
</dbReference>
<feature type="domain" description="Thioredoxin" evidence="5">
    <location>
        <begin position="34"/>
        <end position="155"/>
    </location>
</feature>
<protein>
    <submittedName>
        <fullName evidence="7">Thioredoxin family protein</fullName>
    </submittedName>
</protein>